<dbReference type="SFLD" id="SFLDG01144">
    <property type="entry name" value="C2.B.4:_PGP_Like"/>
    <property type="match status" value="1"/>
</dbReference>
<dbReference type="SFLD" id="SFLDS00003">
    <property type="entry name" value="Haloacid_Dehalogenase"/>
    <property type="match status" value="1"/>
</dbReference>
<dbReference type="InterPro" id="IPR000150">
    <property type="entry name" value="Cof"/>
</dbReference>
<keyword evidence="2" id="KW-1185">Reference proteome</keyword>
<dbReference type="SUPFAM" id="SSF56784">
    <property type="entry name" value="HAD-like"/>
    <property type="match status" value="1"/>
</dbReference>
<dbReference type="CDD" id="cd07516">
    <property type="entry name" value="HAD_Pase"/>
    <property type="match status" value="1"/>
</dbReference>
<dbReference type="InterPro" id="IPR023214">
    <property type="entry name" value="HAD_sf"/>
</dbReference>
<dbReference type="Gene3D" id="3.40.50.1000">
    <property type="entry name" value="HAD superfamily/HAD-like"/>
    <property type="match status" value="1"/>
</dbReference>
<evidence type="ECO:0000313" key="1">
    <source>
        <dbReference type="EMBL" id="EHJ52529.1"/>
    </source>
</evidence>
<sequence>MAKIKLLALDLDGTLFNQKKEISLENKAALKAARAKDVKVVLTTGRPIKAMEYLLKELDLISDDNYIITFNGGLVQKTNGDILDKSELSYQQVENIQAEMEKLALPVDILSDGIVYSISNQDHHSRYHLANPTLSFKKIAGLDHLPRDIIYNKVVIVYEAAFLDQQILKIPAYFYDRFEVFKSRDIILEIMPKGVHKAVGLDLLVKHLGIDASEVMAMGDEENDLTMLRWAGLGVAMANGTAAAKQAADAVTARTNEQSGVAEAIEKYILKEDKNGII</sequence>
<proteinExistence type="predicted"/>
<dbReference type="Pfam" id="PF08282">
    <property type="entry name" value="Hydrolase_3"/>
    <property type="match status" value="1"/>
</dbReference>
<dbReference type="eggNOG" id="COG0561">
    <property type="taxonomic scope" value="Bacteria"/>
</dbReference>
<protein>
    <submittedName>
        <fullName evidence="1">Cof-like hydrolase</fullName>
    </submittedName>
</protein>
<dbReference type="NCBIfam" id="TIGR00099">
    <property type="entry name" value="Cof-subfamily"/>
    <property type="match status" value="1"/>
</dbReference>
<dbReference type="PANTHER" id="PTHR10000">
    <property type="entry name" value="PHOSPHOSERINE PHOSPHATASE"/>
    <property type="match status" value="1"/>
</dbReference>
<evidence type="ECO:0000313" key="2">
    <source>
        <dbReference type="Proteomes" id="UP000003573"/>
    </source>
</evidence>
<accession>G5JYL3</accession>
<name>G5JYL3_9STRE</name>
<dbReference type="AlphaFoldDB" id="G5JYL3"/>
<dbReference type="GO" id="GO:0000287">
    <property type="term" value="F:magnesium ion binding"/>
    <property type="evidence" value="ECO:0007669"/>
    <property type="project" value="TreeGrafter"/>
</dbReference>
<dbReference type="SFLD" id="SFLDG01140">
    <property type="entry name" value="C2.B:_Phosphomannomutase_and_P"/>
    <property type="match status" value="1"/>
</dbReference>
<gene>
    <name evidence="1" type="ORF">STRMA_0275</name>
</gene>
<dbReference type="GO" id="GO:0005829">
    <property type="term" value="C:cytosol"/>
    <property type="evidence" value="ECO:0007669"/>
    <property type="project" value="TreeGrafter"/>
</dbReference>
<organism evidence="1 2">
    <name type="scientific">Streptococcus macacae NCTC 11558</name>
    <dbReference type="NCBI Taxonomy" id="764298"/>
    <lineage>
        <taxon>Bacteria</taxon>
        <taxon>Bacillati</taxon>
        <taxon>Bacillota</taxon>
        <taxon>Bacilli</taxon>
        <taxon>Lactobacillales</taxon>
        <taxon>Streptococcaceae</taxon>
        <taxon>Streptococcus</taxon>
    </lineage>
</organism>
<dbReference type="PANTHER" id="PTHR10000:SF8">
    <property type="entry name" value="HAD SUPERFAMILY HYDROLASE-LIKE, TYPE 3"/>
    <property type="match status" value="1"/>
</dbReference>
<dbReference type="Gene3D" id="3.30.1240.10">
    <property type="match status" value="1"/>
</dbReference>
<reference evidence="1 2" key="1">
    <citation type="journal article" date="2014" name="Int. J. Syst. Evol. Microbiol.">
        <title>Phylogenomics and the dynamic genome evolution of the genus Streptococcus.</title>
        <authorList>
            <consortium name="The Broad Institute Genome Sequencing Platform"/>
            <person name="Richards V.P."/>
            <person name="Palmer S.R."/>
            <person name="Pavinski Bitar P.D."/>
            <person name="Qin X."/>
            <person name="Weinstock G.M."/>
            <person name="Highlander S.K."/>
            <person name="Town C.D."/>
            <person name="Burne R.A."/>
            <person name="Stanhope M.J."/>
        </authorList>
    </citation>
    <scope>NUCLEOTIDE SEQUENCE [LARGE SCALE GENOMIC DNA]</scope>
    <source>
        <strain evidence="1 2">NCTC 11558</strain>
    </source>
</reference>
<dbReference type="NCBIfam" id="TIGR01484">
    <property type="entry name" value="HAD-SF-IIB"/>
    <property type="match status" value="1"/>
</dbReference>
<dbReference type="EMBL" id="AEUW02000001">
    <property type="protein sequence ID" value="EHJ52529.1"/>
    <property type="molecule type" value="Genomic_DNA"/>
</dbReference>
<dbReference type="InterPro" id="IPR036412">
    <property type="entry name" value="HAD-like_sf"/>
</dbReference>
<dbReference type="RefSeq" id="WP_003080636.1">
    <property type="nucleotide sequence ID" value="NZ_AEUW02000001.1"/>
</dbReference>
<comment type="caution">
    <text evidence="1">The sequence shown here is derived from an EMBL/GenBank/DDBJ whole genome shotgun (WGS) entry which is preliminary data.</text>
</comment>
<dbReference type="OrthoDB" id="9790031at2"/>
<dbReference type="GO" id="GO:0016791">
    <property type="term" value="F:phosphatase activity"/>
    <property type="evidence" value="ECO:0007669"/>
    <property type="project" value="UniProtKB-ARBA"/>
</dbReference>
<dbReference type="PRINTS" id="PR00119">
    <property type="entry name" value="CATATPASE"/>
</dbReference>
<dbReference type="STRING" id="764298.STRMA_0275"/>
<dbReference type="Proteomes" id="UP000003573">
    <property type="component" value="Unassembled WGS sequence"/>
</dbReference>
<dbReference type="InterPro" id="IPR006379">
    <property type="entry name" value="HAD-SF_hydro_IIB"/>
</dbReference>